<evidence type="ECO:0000259" key="8">
    <source>
        <dbReference type="Pfam" id="PF17917"/>
    </source>
</evidence>
<keyword evidence="3" id="KW-0540">Nuclease</keyword>
<dbReference type="PANTHER" id="PTHR34072">
    <property type="entry name" value="ENZYMATIC POLYPROTEIN-RELATED"/>
    <property type="match status" value="1"/>
</dbReference>
<feature type="region of interest" description="Disordered" evidence="7">
    <location>
        <begin position="204"/>
        <end position="260"/>
    </location>
</feature>
<comment type="caution">
    <text evidence="9">The sequence shown here is derived from an EMBL/GenBank/DDBJ whole genome shotgun (WGS) entry which is preliminary data.</text>
</comment>
<proteinExistence type="predicted"/>
<dbReference type="GO" id="GO:0016787">
    <property type="term" value="F:hydrolase activity"/>
    <property type="evidence" value="ECO:0007669"/>
    <property type="project" value="UniProtKB-KW"/>
</dbReference>
<dbReference type="EMBL" id="QXGE01003436">
    <property type="protein sequence ID" value="KAE9275102.1"/>
    <property type="molecule type" value="Genomic_DNA"/>
</dbReference>
<dbReference type="InterPro" id="IPR041373">
    <property type="entry name" value="RT_RNaseH"/>
</dbReference>
<dbReference type="PANTHER" id="PTHR34072:SF58">
    <property type="entry name" value="DNA (CYTOSINE-5-)-METHYLTRANSFERASE"/>
    <property type="match status" value="1"/>
</dbReference>
<name>A0A6A3PZG7_9STRA</name>
<feature type="region of interest" description="Disordered" evidence="7">
    <location>
        <begin position="114"/>
        <end position="183"/>
    </location>
</feature>
<sequence length="293" mass="32038">MQDQGHGWQPVAYASKVNSETEAKYGITELECLAVVWSIKLFRPYLYGRKFTVVTDHSALKWLMTSPNLTGKLHRWALTLQEFDFDVEYRPGSTNVVADALSRAPTTSAVLAAVGRRRRTKRRPAESELLPREARESGEASLATNEQQETVERGRGGLSGATGDALSPDTAWSTTATAGGETVVSQGNTAVVVGVGHEKPASVMARGDEQQAAPPTKSKQSAPAVVPSSMVNRTRSSTRRLDRSAGDDERRVAVVPTGHESLSLATRPERQVGTYHHTLGHDSRLRWPTPWRR</sequence>
<evidence type="ECO:0000256" key="6">
    <source>
        <dbReference type="ARBA" id="ARBA00022918"/>
    </source>
</evidence>
<dbReference type="CDD" id="cd09274">
    <property type="entry name" value="RNase_HI_RT_Ty3"/>
    <property type="match status" value="1"/>
</dbReference>
<feature type="compositionally biased region" description="Basic and acidic residues" evidence="7">
    <location>
        <begin position="123"/>
        <end position="138"/>
    </location>
</feature>
<dbReference type="EMBL" id="QXFZ01004074">
    <property type="protein sequence ID" value="KAE9065841.1"/>
    <property type="molecule type" value="Genomic_DNA"/>
</dbReference>
<keyword evidence="6" id="KW-0695">RNA-directed DNA polymerase</keyword>
<dbReference type="AlphaFoldDB" id="A0A6A3PZG7"/>
<evidence type="ECO:0000256" key="7">
    <source>
        <dbReference type="SAM" id="MobiDB-lite"/>
    </source>
</evidence>
<keyword evidence="5" id="KW-0378">Hydrolase</keyword>
<evidence type="ECO:0000256" key="1">
    <source>
        <dbReference type="ARBA" id="ARBA00022679"/>
    </source>
</evidence>
<evidence type="ECO:0000313" key="9">
    <source>
        <dbReference type="EMBL" id="KAE9065841.1"/>
    </source>
</evidence>
<evidence type="ECO:0000313" key="12">
    <source>
        <dbReference type="Proteomes" id="UP000437068"/>
    </source>
</evidence>
<dbReference type="GO" id="GO:0003964">
    <property type="term" value="F:RNA-directed DNA polymerase activity"/>
    <property type="evidence" value="ECO:0007669"/>
    <property type="project" value="UniProtKB-KW"/>
</dbReference>
<protein>
    <recommendedName>
        <fullName evidence="8">Reverse transcriptase RNase H-like domain-containing protein</fullName>
    </recommendedName>
</protein>
<gene>
    <name evidence="11" type="ORF">PF001_g26749</name>
    <name evidence="10" type="ORF">PF006_g29574</name>
    <name evidence="9" type="ORF">PF007_g28707</name>
</gene>
<evidence type="ECO:0000256" key="4">
    <source>
        <dbReference type="ARBA" id="ARBA00022759"/>
    </source>
</evidence>
<evidence type="ECO:0000256" key="2">
    <source>
        <dbReference type="ARBA" id="ARBA00022695"/>
    </source>
</evidence>
<accession>A0A6A3PZG7</accession>
<dbReference type="Proteomes" id="UP000441208">
    <property type="component" value="Unassembled WGS sequence"/>
</dbReference>
<keyword evidence="2" id="KW-0548">Nucleotidyltransferase</keyword>
<feature type="domain" description="Reverse transcriptase RNase H-like" evidence="8">
    <location>
        <begin position="2"/>
        <end position="83"/>
    </location>
</feature>
<dbReference type="GO" id="GO:0004519">
    <property type="term" value="F:endonuclease activity"/>
    <property type="evidence" value="ECO:0007669"/>
    <property type="project" value="UniProtKB-KW"/>
</dbReference>
<organism evidence="9 14">
    <name type="scientific">Phytophthora fragariae</name>
    <dbReference type="NCBI Taxonomy" id="53985"/>
    <lineage>
        <taxon>Eukaryota</taxon>
        <taxon>Sar</taxon>
        <taxon>Stramenopiles</taxon>
        <taxon>Oomycota</taxon>
        <taxon>Peronosporomycetes</taxon>
        <taxon>Peronosporales</taxon>
        <taxon>Peronosporaceae</taxon>
        <taxon>Phytophthora</taxon>
    </lineage>
</organism>
<feature type="compositionally biased region" description="Basic and acidic residues" evidence="7">
    <location>
        <begin position="239"/>
        <end position="252"/>
    </location>
</feature>
<dbReference type="Pfam" id="PF17917">
    <property type="entry name" value="RT_RNaseH"/>
    <property type="match status" value="1"/>
</dbReference>
<keyword evidence="4" id="KW-0255">Endonuclease</keyword>
<evidence type="ECO:0000313" key="10">
    <source>
        <dbReference type="EMBL" id="KAE9069455.1"/>
    </source>
</evidence>
<evidence type="ECO:0000256" key="5">
    <source>
        <dbReference type="ARBA" id="ARBA00022801"/>
    </source>
</evidence>
<reference evidence="12 13" key="1">
    <citation type="submission" date="2018-08" db="EMBL/GenBank/DDBJ databases">
        <title>Genomic investigation of the strawberry pathogen Phytophthora fragariae indicates pathogenicity is determined by transcriptional variation in three key races.</title>
        <authorList>
            <person name="Adams T.M."/>
            <person name="Armitage A.D."/>
            <person name="Sobczyk M.K."/>
            <person name="Bates H.J."/>
            <person name="Dunwell J.M."/>
            <person name="Nellist C.F."/>
            <person name="Harrison R.J."/>
        </authorList>
    </citation>
    <scope>NUCLEOTIDE SEQUENCE [LARGE SCALE GENOMIC DNA]</scope>
    <source>
        <strain evidence="11 12">A4</strain>
        <strain evidence="10 13">NOV-5</strain>
        <strain evidence="9 14">NOV-71</strain>
    </source>
</reference>
<evidence type="ECO:0000313" key="14">
    <source>
        <dbReference type="Proteomes" id="UP000441208"/>
    </source>
</evidence>
<dbReference type="SUPFAM" id="SSF56672">
    <property type="entry name" value="DNA/RNA polymerases"/>
    <property type="match status" value="1"/>
</dbReference>
<feature type="compositionally biased region" description="Polar residues" evidence="7">
    <location>
        <begin position="170"/>
        <end position="183"/>
    </location>
</feature>
<evidence type="ECO:0000313" key="13">
    <source>
        <dbReference type="Proteomes" id="UP000440732"/>
    </source>
</evidence>
<dbReference type="Proteomes" id="UP000440732">
    <property type="component" value="Unassembled WGS sequence"/>
</dbReference>
<dbReference type="EMBL" id="QXGA01005026">
    <property type="protein sequence ID" value="KAE9069455.1"/>
    <property type="molecule type" value="Genomic_DNA"/>
</dbReference>
<evidence type="ECO:0000313" key="11">
    <source>
        <dbReference type="EMBL" id="KAE9275102.1"/>
    </source>
</evidence>
<evidence type="ECO:0000256" key="3">
    <source>
        <dbReference type="ARBA" id="ARBA00022722"/>
    </source>
</evidence>
<dbReference type="InterPro" id="IPR043502">
    <property type="entry name" value="DNA/RNA_pol_sf"/>
</dbReference>
<keyword evidence="1" id="KW-0808">Transferase</keyword>
<dbReference type="Proteomes" id="UP000437068">
    <property type="component" value="Unassembled WGS sequence"/>
</dbReference>